<name>A5KPG6_9FIRM</name>
<dbReference type="Proteomes" id="UP000003577">
    <property type="component" value="Unassembled WGS sequence"/>
</dbReference>
<evidence type="ECO:0000313" key="1">
    <source>
        <dbReference type="EMBL" id="EDK23642.1"/>
    </source>
</evidence>
<proteinExistence type="predicted"/>
<dbReference type="EMBL" id="AAVP02000012">
    <property type="protein sequence ID" value="EDK23642.1"/>
    <property type="molecule type" value="Genomic_DNA"/>
</dbReference>
<sequence>MIEANADKVEKAIREAAGQLSDEEECDVGHSA</sequence>
<dbReference type="AlphaFoldDB" id="A5KPG6"/>
<accession>A5KPG6</accession>
<evidence type="ECO:0000313" key="2">
    <source>
        <dbReference type="Proteomes" id="UP000003577"/>
    </source>
</evidence>
<protein>
    <submittedName>
        <fullName evidence="1">Uncharacterized protein</fullName>
    </submittedName>
</protein>
<comment type="caution">
    <text evidence="1">The sequence shown here is derived from an EMBL/GenBank/DDBJ whole genome shotgun (WGS) entry which is preliminary data.</text>
</comment>
<reference evidence="1 2" key="1">
    <citation type="submission" date="2007-03" db="EMBL/GenBank/DDBJ databases">
        <authorList>
            <person name="Fulton L."/>
            <person name="Clifton S."/>
            <person name="Fulton B."/>
            <person name="Xu J."/>
            <person name="Minx P."/>
            <person name="Pepin K.H."/>
            <person name="Johnson M."/>
            <person name="Thiruvilangam P."/>
            <person name="Bhonagiri V."/>
            <person name="Nash W.E."/>
            <person name="Mardis E.R."/>
            <person name="Wilson R.K."/>
        </authorList>
    </citation>
    <scope>NUCLEOTIDE SEQUENCE [LARGE SCALE GENOMIC DNA]</scope>
    <source>
        <strain evidence="1 2">ATCC 27756</strain>
    </source>
</reference>
<dbReference type="HOGENOM" id="CLU_3391177_0_0_9"/>
<gene>
    <name evidence="1" type="ORF">RUMTOR_02150</name>
</gene>
<organism evidence="1 2">
    <name type="scientific">[Ruminococcus] torques ATCC 27756</name>
    <dbReference type="NCBI Taxonomy" id="411460"/>
    <lineage>
        <taxon>Bacteria</taxon>
        <taxon>Bacillati</taxon>
        <taxon>Bacillota</taxon>
        <taxon>Clostridia</taxon>
        <taxon>Lachnospirales</taxon>
        <taxon>Lachnospiraceae</taxon>
        <taxon>Mediterraneibacter</taxon>
    </lineage>
</organism>
<dbReference type="PaxDb" id="411460-RUMTOR_02150"/>
<reference evidence="1 2" key="2">
    <citation type="submission" date="2007-04" db="EMBL/GenBank/DDBJ databases">
        <title>Draft genome sequence of Ruminococcus torques (ATCC 27756).</title>
        <authorList>
            <person name="Sudarsanam P."/>
            <person name="Ley R."/>
            <person name="Guruge J."/>
            <person name="Turnbaugh P.J."/>
            <person name="Mahowald M."/>
            <person name="Liep D."/>
            <person name="Gordon J."/>
        </authorList>
    </citation>
    <scope>NUCLEOTIDE SEQUENCE [LARGE SCALE GENOMIC DNA]</scope>
    <source>
        <strain evidence="1 2">ATCC 27756</strain>
    </source>
</reference>